<evidence type="ECO:0000313" key="10">
    <source>
        <dbReference type="Proteomes" id="UP000198802"/>
    </source>
</evidence>
<keyword evidence="7" id="KW-0812">Transmembrane</keyword>
<keyword evidence="4 5" id="KW-0067">ATP-binding</keyword>
<name>A0A0S4R310_9ACTN</name>
<dbReference type="Proteomes" id="UP000198802">
    <property type="component" value="Unassembled WGS sequence"/>
</dbReference>
<feature type="region of interest" description="Disordered" evidence="6">
    <location>
        <begin position="1"/>
        <end position="28"/>
    </location>
</feature>
<dbReference type="PANTHER" id="PTHR43289">
    <property type="entry name" value="MITOGEN-ACTIVATED PROTEIN KINASE KINASE KINASE 20-RELATED"/>
    <property type="match status" value="1"/>
</dbReference>
<feature type="compositionally biased region" description="Low complexity" evidence="6">
    <location>
        <begin position="420"/>
        <end position="434"/>
    </location>
</feature>
<dbReference type="Gene3D" id="1.10.510.10">
    <property type="entry name" value="Transferase(Phosphotransferase) domain 1"/>
    <property type="match status" value="1"/>
</dbReference>
<feature type="compositionally biased region" description="Low complexity" evidence="6">
    <location>
        <begin position="9"/>
        <end position="18"/>
    </location>
</feature>
<dbReference type="InterPro" id="IPR017441">
    <property type="entry name" value="Protein_kinase_ATP_BS"/>
</dbReference>
<keyword evidence="1" id="KW-0808">Transferase</keyword>
<protein>
    <submittedName>
        <fullName evidence="9">Serine/threonine protein kinase</fullName>
    </submittedName>
</protein>
<dbReference type="GO" id="GO:0004674">
    <property type="term" value="F:protein serine/threonine kinase activity"/>
    <property type="evidence" value="ECO:0007669"/>
    <property type="project" value="UniProtKB-KW"/>
</dbReference>
<reference evidence="10" key="1">
    <citation type="submission" date="2015-11" db="EMBL/GenBank/DDBJ databases">
        <authorList>
            <person name="Varghese N."/>
        </authorList>
    </citation>
    <scope>NUCLEOTIDE SEQUENCE [LARGE SCALE GENOMIC DNA]</scope>
    <source>
        <strain evidence="10">DSM 45899</strain>
    </source>
</reference>
<dbReference type="EMBL" id="FAOZ01000076">
    <property type="protein sequence ID" value="CUU61286.1"/>
    <property type="molecule type" value="Genomic_DNA"/>
</dbReference>
<dbReference type="CDD" id="cd14014">
    <property type="entry name" value="STKc_PknB_like"/>
    <property type="match status" value="1"/>
</dbReference>
<feature type="region of interest" description="Disordered" evidence="6">
    <location>
        <begin position="412"/>
        <end position="450"/>
    </location>
</feature>
<evidence type="ECO:0000256" key="7">
    <source>
        <dbReference type="SAM" id="Phobius"/>
    </source>
</evidence>
<keyword evidence="2 5" id="KW-0547">Nucleotide-binding</keyword>
<dbReference type="Pfam" id="PF00069">
    <property type="entry name" value="Pkinase"/>
    <property type="match status" value="1"/>
</dbReference>
<dbReference type="PROSITE" id="PS00108">
    <property type="entry name" value="PROTEIN_KINASE_ST"/>
    <property type="match status" value="1"/>
</dbReference>
<evidence type="ECO:0000256" key="1">
    <source>
        <dbReference type="ARBA" id="ARBA00022679"/>
    </source>
</evidence>
<keyword evidence="9" id="KW-0723">Serine/threonine-protein kinase</keyword>
<accession>A0A0S4R310</accession>
<dbReference type="SUPFAM" id="SSF56112">
    <property type="entry name" value="Protein kinase-like (PK-like)"/>
    <property type="match status" value="1"/>
</dbReference>
<feature type="transmembrane region" description="Helical" evidence="7">
    <location>
        <begin position="381"/>
        <end position="402"/>
    </location>
</feature>
<dbReference type="GO" id="GO:0005524">
    <property type="term" value="F:ATP binding"/>
    <property type="evidence" value="ECO:0007669"/>
    <property type="project" value="UniProtKB-UniRule"/>
</dbReference>
<keyword evidence="7" id="KW-1133">Transmembrane helix</keyword>
<keyword evidence="10" id="KW-1185">Reference proteome</keyword>
<evidence type="ECO:0000256" key="6">
    <source>
        <dbReference type="SAM" id="MobiDB-lite"/>
    </source>
</evidence>
<keyword evidence="7" id="KW-0472">Membrane</keyword>
<feature type="compositionally biased region" description="Gly residues" evidence="6">
    <location>
        <begin position="435"/>
        <end position="450"/>
    </location>
</feature>
<evidence type="ECO:0000256" key="4">
    <source>
        <dbReference type="ARBA" id="ARBA00022840"/>
    </source>
</evidence>
<feature type="region of interest" description="Disordered" evidence="6">
    <location>
        <begin position="317"/>
        <end position="378"/>
    </location>
</feature>
<dbReference type="InterPro" id="IPR011009">
    <property type="entry name" value="Kinase-like_dom_sf"/>
</dbReference>
<evidence type="ECO:0000256" key="5">
    <source>
        <dbReference type="PROSITE-ProRule" id="PRU10141"/>
    </source>
</evidence>
<evidence type="ECO:0000259" key="8">
    <source>
        <dbReference type="PROSITE" id="PS50011"/>
    </source>
</evidence>
<dbReference type="PROSITE" id="PS50011">
    <property type="entry name" value="PROTEIN_KINASE_DOM"/>
    <property type="match status" value="1"/>
</dbReference>
<dbReference type="InterPro" id="IPR008271">
    <property type="entry name" value="Ser/Thr_kinase_AS"/>
</dbReference>
<dbReference type="InterPro" id="IPR000719">
    <property type="entry name" value="Prot_kinase_dom"/>
</dbReference>
<feature type="compositionally biased region" description="Gly residues" evidence="6">
    <location>
        <begin position="324"/>
        <end position="336"/>
    </location>
</feature>
<evidence type="ECO:0000256" key="2">
    <source>
        <dbReference type="ARBA" id="ARBA00022741"/>
    </source>
</evidence>
<dbReference type="AlphaFoldDB" id="A0A0S4R310"/>
<sequence>MNGTPPGAPDGSGPAPDAVFNPLTPQDPREISGYRLRARIGTGGMGAVYLSYTPGGRPLALKVARPEFASDPEFRRRFEKEVAIAQRVQGLYTAPVIDSDAQAPRPWMATAYVAAPSLAVAVARQGPLPVESVLVLIAGVAEALQSIHVAGVIHRDLKPGNVILAADGPRVIDFGISRAVEASSVRLTRTGEPVGTPAFMAPEQIRGKALDTSGDVFSLGATAYYAATGELPFGADVAVFHRIVNEQPDWDSCPEQIRGILERCLEKDPAARPTPTDLISLCRRQSTDERLRIGEGWLPPTVLADLTRYVLAPREQFGSEGSEGSEGVGGTVGALGGAEDSAGEVASALPPAPAQDAKSSTPTLPDSDDRRRGRRRGRSRLGGVLAAAVAALVMLVAAVLLLTRHNGPVDRLAGGDDPGADPGVETGSLLTGSSPSGGPGAGTGSVAGGGVPLSGSDAGMAAGSAPGGSAVTGAGNSAALPSAQAVPASGLPAQQQGRPTTARGGVYRIAPDRSGVEVYSGSGTNWVPIGGPTGKLYGGGYGLFATSRDSGDISRYLGSPGRWEVIGGPGAQFVVTGDRLYSLTPDKQGVYVYSGSGTNWVQV</sequence>
<organism evidence="9 10">
    <name type="scientific">Parafrankia irregularis</name>
    <dbReference type="NCBI Taxonomy" id="795642"/>
    <lineage>
        <taxon>Bacteria</taxon>
        <taxon>Bacillati</taxon>
        <taxon>Actinomycetota</taxon>
        <taxon>Actinomycetes</taxon>
        <taxon>Frankiales</taxon>
        <taxon>Frankiaceae</taxon>
        <taxon>Parafrankia</taxon>
    </lineage>
</organism>
<keyword evidence="3 9" id="KW-0418">Kinase</keyword>
<dbReference type="PROSITE" id="PS00107">
    <property type="entry name" value="PROTEIN_KINASE_ATP"/>
    <property type="match status" value="1"/>
</dbReference>
<dbReference type="PANTHER" id="PTHR43289:SF34">
    <property type="entry name" value="SERINE_THREONINE-PROTEIN KINASE YBDM-RELATED"/>
    <property type="match status" value="1"/>
</dbReference>
<feature type="region of interest" description="Disordered" evidence="6">
    <location>
        <begin position="486"/>
        <end position="506"/>
    </location>
</feature>
<proteinExistence type="predicted"/>
<feature type="non-terminal residue" evidence="9">
    <location>
        <position position="603"/>
    </location>
</feature>
<dbReference type="Gene3D" id="3.30.200.20">
    <property type="entry name" value="Phosphorylase Kinase, domain 1"/>
    <property type="match status" value="1"/>
</dbReference>
<evidence type="ECO:0000256" key="3">
    <source>
        <dbReference type="ARBA" id="ARBA00022777"/>
    </source>
</evidence>
<feature type="binding site" evidence="5">
    <location>
        <position position="62"/>
    </location>
    <ligand>
        <name>ATP</name>
        <dbReference type="ChEBI" id="CHEBI:30616"/>
    </ligand>
</feature>
<feature type="domain" description="Protein kinase" evidence="8">
    <location>
        <begin position="34"/>
        <end position="291"/>
    </location>
</feature>
<dbReference type="SMART" id="SM00220">
    <property type="entry name" value="S_TKc"/>
    <property type="match status" value="1"/>
</dbReference>
<gene>
    <name evidence="9" type="ORF">Ga0074812_1761</name>
</gene>
<evidence type="ECO:0000313" key="9">
    <source>
        <dbReference type="EMBL" id="CUU61286.1"/>
    </source>
</evidence>